<protein>
    <submittedName>
        <fullName evidence="1">(raccoon dog) hypothetical protein</fullName>
    </submittedName>
</protein>
<dbReference type="AlphaFoldDB" id="A0A811YDG9"/>
<evidence type="ECO:0000313" key="2">
    <source>
        <dbReference type="Proteomes" id="UP000645828"/>
    </source>
</evidence>
<name>A0A811YDG9_NYCPR</name>
<evidence type="ECO:0000313" key="1">
    <source>
        <dbReference type="EMBL" id="CAD7675206.1"/>
    </source>
</evidence>
<gene>
    <name evidence="1" type="ORF">NYPRO_LOCUS8001</name>
</gene>
<keyword evidence="2" id="KW-1185">Reference proteome</keyword>
<organism evidence="1 2">
    <name type="scientific">Nyctereutes procyonoides</name>
    <name type="common">Raccoon dog</name>
    <name type="synonym">Canis procyonoides</name>
    <dbReference type="NCBI Taxonomy" id="34880"/>
    <lineage>
        <taxon>Eukaryota</taxon>
        <taxon>Metazoa</taxon>
        <taxon>Chordata</taxon>
        <taxon>Craniata</taxon>
        <taxon>Vertebrata</taxon>
        <taxon>Euteleostomi</taxon>
        <taxon>Mammalia</taxon>
        <taxon>Eutheria</taxon>
        <taxon>Laurasiatheria</taxon>
        <taxon>Carnivora</taxon>
        <taxon>Caniformia</taxon>
        <taxon>Canidae</taxon>
        <taxon>Nyctereutes</taxon>
    </lineage>
</organism>
<proteinExistence type="predicted"/>
<dbReference type="Proteomes" id="UP000645828">
    <property type="component" value="Unassembled WGS sequence"/>
</dbReference>
<comment type="caution">
    <text evidence="1">The sequence shown here is derived from an EMBL/GenBank/DDBJ whole genome shotgun (WGS) entry which is preliminary data.</text>
</comment>
<reference evidence="1" key="1">
    <citation type="submission" date="2020-12" db="EMBL/GenBank/DDBJ databases">
        <authorList>
            <consortium name="Molecular Ecology Group"/>
        </authorList>
    </citation>
    <scope>NUCLEOTIDE SEQUENCE</scope>
    <source>
        <strain evidence="1">TBG_1078</strain>
    </source>
</reference>
<sequence>MSFPPPSYTQYGASLIGYESDHGYYKVVDLTDGHSSGSVVERYPVATQIVVSGVTGWFSAVGHGLLLHIIQSQWWCADQLEAMDLIKQSIVKSSGIAGGYLLDLHLKDMNVLS</sequence>
<accession>A0A811YDG9</accession>
<dbReference type="EMBL" id="CAJHUB010000675">
    <property type="protein sequence ID" value="CAD7675206.1"/>
    <property type="molecule type" value="Genomic_DNA"/>
</dbReference>